<protein>
    <submittedName>
        <fullName evidence="1">Unplaced genomic scaffold scaffold_42, whole genome shotgun sequence</fullName>
    </submittedName>
</protein>
<gene>
    <name evidence="1" type="ORF">HYDPIDRAFT_32518</name>
</gene>
<dbReference type="HOGENOM" id="CLU_1240290_0_0_1"/>
<dbReference type="Gene3D" id="1.20.58.1180">
    <property type="match status" value="1"/>
</dbReference>
<dbReference type="EMBL" id="KN839876">
    <property type="protein sequence ID" value="KIJ60091.1"/>
    <property type="molecule type" value="Genomic_DNA"/>
</dbReference>
<evidence type="ECO:0000313" key="2">
    <source>
        <dbReference type="Proteomes" id="UP000053820"/>
    </source>
</evidence>
<dbReference type="SUPFAM" id="SSF49777">
    <property type="entry name" value="PEBP-like"/>
    <property type="match status" value="1"/>
</dbReference>
<reference evidence="1 2" key="1">
    <citation type="submission" date="2014-04" db="EMBL/GenBank/DDBJ databases">
        <title>Evolutionary Origins and Diversification of the Mycorrhizal Mutualists.</title>
        <authorList>
            <consortium name="DOE Joint Genome Institute"/>
            <consortium name="Mycorrhizal Genomics Consortium"/>
            <person name="Kohler A."/>
            <person name="Kuo A."/>
            <person name="Nagy L.G."/>
            <person name="Floudas D."/>
            <person name="Copeland A."/>
            <person name="Barry K.W."/>
            <person name="Cichocki N."/>
            <person name="Veneault-Fourrey C."/>
            <person name="LaButti K."/>
            <person name="Lindquist E.A."/>
            <person name="Lipzen A."/>
            <person name="Lundell T."/>
            <person name="Morin E."/>
            <person name="Murat C."/>
            <person name="Riley R."/>
            <person name="Ohm R."/>
            <person name="Sun H."/>
            <person name="Tunlid A."/>
            <person name="Henrissat B."/>
            <person name="Grigoriev I.V."/>
            <person name="Hibbett D.S."/>
            <person name="Martin F."/>
        </authorList>
    </citation>
    <scope>NUCLEOTIDE SEQUENCE [LARGE SCALE GENOMIC DNA]</scope>
    <source>
        <strain evidence="1 2">MD-312</strain>
    </source>
</reference>
<dbReference type="OrthoDB" id="2153661at2759"/>
<organism evidence="1 2">
    <name type="scientific">Hydnomerulius pinastri MD-312</name>
    <dbReference type="NCBI Taxonomy" id="994086"/>
    <lineage>
        <taxon>Eukaryota</taxon>
        <taxon>Fungi</taxon>
        <taxon>Dikarya</taxon>
        <taxon>Basidiomycota</taxon>
        <taxon>Agaricomycotina</taxon>
        <taxon>Agaricomycetes</taxon>
        <taxon>Agaricomycetidae</taxon>
        <taxon>Boletales</taxon>
        <taxon>Boletales incertae sedis</taxon>
        <taxon>Leucogyrophana</taxon>
    </lineage>
</organism>
<dbReference type="InterPro" id="IPR036610">
    <property type="entry name" value="PEBP-like_sf"/>
</dbReference>
<accession>A0A0C9W9R8</accession>
<evidence type="ECO:0000313" key="1">
    <source>
        <dbReference type="EMBL" id="KIJ60091.1"/>
    </source>
</evidence>
<dbReference type="Proteomes" id="UP000053820">
    <property type="component" value="Unassembled WGS sequence"/>
</dbReference>
<proteinExistence type="predicted"/>
<name>A0A0C9W9R8_9AGAM</name>
<dbReference type="Gene3D" id="3.90.280.10">
    <property type="entry name" value="PEBP-like"/>
    <property type="match status" value="1"/>
</dbReference>
<dbReference type="AlphaFoldDB" id="A0A0C9W9R8"/>
<sequence>MFALWRLQPLPRRQRHQRQNRPLAFGGFPVYDEALKIIKADSEVLKVEIREVQASLEAAKKVPEPDTEAIKEIEEKLQYLEIQSEINFPEVQWKCANGMVDLSKAVDRHIIEKRWRKEGALDLLMERIHQMHVVPDVLPDLHPSFDLRVTFPEHRDKNNTPEADVKPKCGFVEPGVYLLPEQPPKLYKDVFHTDERLYTLIIVDLDVPDEAINSYQTFIHWLQ</sequence>
<keyword evidence="2" id="KW-1185">Reference proteome</keyword>